<comment type="subcellular location">
    <subcellularLocation>
        <location evidence="1 8">Cell outer membrane</location>
        <topology evidence="1 8">Multi-pass membrane protein</topology>
    </subcellularLocation>
</comment>
<evidence type="ECO:0000256" key="1">
    <source>
        <dbReference type="ARBA" id="ARBA00004571"/>
    </source>
</evidence>
<evidence type="ECO:0000256" key="8">
    <source>
        <dbReference type="PROSITE-ProRule" id="PRU01360"/>
    </source>
</evidence>
<evidence type="ECO:0000256" key="11">
    <source>
        <dbReference type="SAM" id="SignalP"/>
    </source>
</evidence>
<feature type="domain" description="TonB-dependent receptor-like beta-barrel" evidence="12">
    <location>
        <begin position="273"/>
        <end position="744"/>
    </location>
</feature>
<keyword evidence="4 8" id="KW-0812">Transmembrane</keyword>
<evidence type="ECO:0000256" key="2">
    <source>
        <dbReference type="ARBA" id="ARBA00022448"/>
    </source>
</evidence>
<protein>
    <submittedName>
        <fullName evidence="14">Iron-regulated outer membrane proteins</fullName>
    </submittedName>
</protein>
<dbReference type="CDD" id="cd01347">
    <property type="entry name" value="ligand_gated_channel"/>
    <property type="match status" value="1"/>
</dbReference>
<evidence type="ECO:0000259" key="13">
    <source>
        <dbReference type="Pfam" id="PF07715"/>
    </source>
</evidence>
<gene>
    <name evidence="14" type="primary">iutA</name>
    <name evidence="14" type="ORF">NCTC10465_02385</name>
</gene>
<dbReference type="RefSeq" id="WP_065252125.1">
    <property type="nucleotide sequence ID" value="NZ_JBFTEY010000011.1"/>
</dbReference>
<evidence type="ECO:0000259" key="12">
    <source>
        <dbReference type="Pfam" id="PF00593"/>
    </source>
</evidence>
<dbReference type="GO" id="GO:0015344">
    <property type="term" value="F:siderophore uptake transmembrane transporter activity"/>
    <property type="evidence" value="ECO:0007669"/>
    <property type="project" value="TreeGrafter"/>
</dbReference>
<evidence type="ECO:0000256" key="3">
    <source>
        <dbReference type="ARBA" id="ARBA00022452"/>
    </source>
</evidence>
<reference evidence="14 15" key="1">
    <citation type="submission" date="2018-06" db="EMBL/GenBank/DDBJ databases">
        <authorList>
            <consortium name="Pathogen Informatics"/>
            <person name="Doyle S."/>
        </authorList>
    </citation>
    <scope>NUCLEOTIDE SEQUENCE [LARGE SCALE GENOMIC DNA]</scope>
    <source>
        <strain evidence="14 15">NCTC10465</strain>
    </source>
</reference>
<dbReference type="PANTHER" id="PTHR30069:SF42">
    <property type="entry name" value="FERRIC AEROBACTIN RECEPTOR"/>
    <property type="match status" value="1"/>
</dbReference>
<keyword evidence="5 9" id="KW-0798">TonB box</keyword>
<dbReference type="PANTHER" id="PTHR30069">
    <property type="entry name" value="TONB-DEPENDENT OUTER MEMBRANE RECEPTOR"/>
    <property type="match status" value="1"/>
</dbReference>
<feature type="domain" description="TonB-dependent receptor plug" evidence="13">
    <location>
        <begin position="58"/>
        <end position="160"/>
    </location>
</feature>
<comment type="similarity">
    <text evidence="8 9">Belongs to the TonB-dependent receptor family.</text>
</comment>
<evidence type="ECO:0000313" key="15">
    <source>
        <dbReference type="Proteomes" id="UP000255230"/>
    </source>
</evidence>
<dbReference type="InterPro" id="IPR000531">
    <property type="entry name" value="Beta-barrel_TonB"/>
</dbReference>
<keyword evidence="3 8" id="KW-1134">Transmembrane beta strand</keyword>
<feature type="signal peptide" evidence="11">
    <location>
        <begin position="1"/>
        <end position="24"/>
    </location>
</feature>
<dbReference type="AlphaFoldDB" id="A0A378QVJ0"/>
<accession>A0A378QVJ0</accession>
<dbReference type="GO" id="GO:0044718">
    <property type="term" value="P:siderophore transmembrane transport"/>
    <property type="evidence" value="ECO:0007669"/>
    <property type="project" value="TreeGrafter"/>
</dbReference>
<proteinExistence type="inferred from homology"/>
<keyword evidence="11" id="KW-0732">Signal</keyword>
<dbReference type="SUPFAM" id="SSF56935">
    <property type="entry name" value="Porins"/>
    <property type="match status" value="1"/>
</dbReference>
<evidence type="ECO:0000256" key="10">
    <source>
        <dbReference type="SAM" id="MobiDB-lite"/>
    </source>
</evidence>
<feature type="compositionally biased region" description="Polar residues" evidence="10">
    <location>
        <begin position="221"/>
        <end position="230"/>
    </location>
</feature>
<dbReference type="EMBL" id="UGPY01000004">
    <property type="protein sequence ID" value="STZ04929.1"/>
    <property type="molecule type" value="Genomic_DNA"/>
</dbReference>
<name>A0A378QVJ0_FAUOS</name>
<evidence type="ECO:0000313" key="14">
    <source>
        <dbReference type="EMBL" id="STZ04929.1"/>
    </source>
</evidence>
<dbReference type="PROSITE" id="PS52016">
    <property type="entry name" value="TONB_DEPENDENT_REC_3"/>
    <property type="match status" value="1"/>
</dbReference>
<dbReference type="Gene3D" id="2.170.130.10">
    <property type="entry name" value="TonB-dependent receptor, plug domain"/>
    <property type="match status" value="1"/>
</dbReference>
<dbReference type="InterPro" id="IPR012910">
    <property type="entry name" value="Plug_dom"/>
</dbReference>
<evidence type="ECO:0000256" key="9">
    <source>
        <dbReference type="RuleBase" id="RU003357"/>
    </source>
</evidence>
<keyword evidence="15" id="KW-1185">Reference proteome</keyword>
<feature type="region of interest" description="Disordered" evidence="10">
    <location>
        <begin position="221"/>
        <end position="244"/>
    </location>
</feature>
<dbReference type="InterPro" id="IPR037066">
    <property type="entry name" value="Plug_dom_sf"/>
</dbReference>
<evidence type="ECO:0000256" key="4">
    <source>
        <dbReference type="ARBA" id="ARBA00022692"/>
    </source>
</evidence>
<evidence type="ECO:0000256" key="7">
    <source>
        <dbReference type="ARBA" id="ARBA00023237"/>
    </source>
</evidence>
<dbReference type="GO" id="GO:0009279">
    <property type="term" value="C:cell outer membrane"/>
    <property type="evidence" value="ECO:0007669"/>
    <property type="project" value="UniProtKB-SubCell"/>
</dbReference>
<dbReference type="Pfam" id="PF07715">
    <property type="entry name" value="Plug"/>
    <property type="match status" value="1"/>
</dbReference>
<dbReference type="InterPro" id="IPR036942">
    <property type="entry name" value="Beta-barrel_TonB_sf"/>
</dbReference>
<dbReference type="Gene3D" id="2.40.170.20">
    <property type="entry name" value="TonB-dependent receptor, beta-barrel domain"/>
    <property type="match status" value="1"/>
</dbReference>
<dbReference type="Proteomes" id="UP000255230">
    <property type="component" value="Unassembled WGS sequence"/>
</dbReference>
<dbReference type="InterPro" id="IPR039426">
    <property type="entry name" value="TonB-dep_rcpt-like"/>
</dbReference>
<evidence type="ECO:0000256" key="6">
    <source>
        <dbReference type="ARBA" id="ARBA00023136"/>
    </source>
</evidence>
<evidence type="ECO:0000256" key="5">
    <source>
        <dbReference type="ARBA" id="ARBA00023077"/>
    </source>
</evidence>
<feature type="chain" id="PRO_5016920236" evidence="11">
    <location>
        <begin position="25"/>
        <end position="782"/>
    </location>
</feature>
<keyword evidence="2 8" id="KW-0813">Transport</keyword>
<sequence>MKYTLVTLPGLSLLAMMISQQLYAENASAPAAISVPTATFDTVVATNGKSGVLLSNRISDMPQTTQVFLQKDIQAQSTGNRQVADILAQLVPGLGVSSGTTSNFGQTMRGRQVQYLLNGVPLTGSRDISRQLNSINPNQIERIEVLSGATSIYGAGATGGLINIVTNSIVPEKPFQTRLGISTNNDANQEAFGYQVGQSVSGMTESGHLAGRLDIDYKQTGGTFDSQNNRIAPEPAQTDQQDSKSLSVNANMDWTIDEKQNLNLALTHYNDKQDTDYAPDYGKNLAVLFGQAPSKKAIKGLSLEQQPKTEKQTINLNYHHDDIAGNSFNANAYYRREKGKFYPFVVPFSVAKAVPILQSMNLTQAQLQQYSQALKSNAYGVLQSQSDIDVIGARLALQKQFDSKNPMLLTYGVDYEQEKDSQFAKGYDLKTFMQSNGLSFQEEGQNYTYGPNTTIDSLGVFANLNMDIADKWHMTAGARHQNIDSKTDSFTPPSDTLLANLLGQYKIPFTTGQVKSGKVSHDKTLFNLGASYDIDPHNSLFANFSQGYSLPDLQRVLRDVNSGFVVNSSNVEPIAVNSYDMGWSGKIGNTNAKLTGFYNTSDKVIQFLKDYSVAVADTDERVYGAELQLNHKFNDTWSAGTSMAYTRGQYKDAKGDYRELGAFRISPLKATAFAQYTSPEEHKLRLQLLAVDGTDKAYQDSLVASSDTNVRSTPEAKIKGYVTADLLGEFKLPKGKLDVGIYNLANTGYKTVFSQAAATTYGDISSLDAAGRTYGLRYTVDY</sequence>
<keyword evidence="6 8" id="KW-0472">Membrane</keyword>
<organism evidence="14 15">
    <name type="scientific">Faucicola osloensis</name>
    <name type="common">Moraxella osloensis</name>
    <dbReference type="NCBI Taxonomy" id="34062"/>
    <lineage>
        <taxon>Bacteria</taxon>
        <taxon>Pseudomonadati</taxon>
        <taxon>Pseudomonadota</taxon>
        <taxon>Gammaproteobacteria</taxon>
        <taxon>Moraxellales</taxon>
        <taxon>Moraxellaceae</taxon>
        <taxon>Faucicola</taxon>
    </lineage>
</organism>
<dbReference type="Pfam" id="PF00593">
    <property type="entry name" value="TonB_dep_Rec_b-barrel"/>
    <property type="match status" value="1"/>
</dbReference>
<keyword evidence="7 8" id="KW-0998">Cell outer membrane</keyword>